<evidence type="ECO:0000313" key="3">
    <source>
        <dbReference type="EMBL" id="CAF0962933.1"/>
    </source>
</evidence>
<gene>
    <name evidence="3" type="ORF">GPM918_LOCUS11850</name>
    <name evidence="4" type="ORF">OVA965_LOCUS38443</name>
    <name evidence="5" type="ORF">SRO942_LOCUS11851</name>
    <name evidence="6" type="ORF">TMI583_LOCUS39633</name>
</gene>
<reference evidence="3" key="1">
    <citation type="submission" date="2021-02" db="EMBL/GenBank/DDBJ databases">
        <authorList>
            <person name="Nowell W R."/>
        </authorList>
    </citation>
    <scope>NUCLEOTIDE SEQUENCE</scope>
</reference>
<proteinExistence type="inferred from homology"/>
<dbReference type="EMBL" id="CAJOBA010060245">
    <property type="protein sequence ID" value="CAF4322163.1"/>
    <property type="molecule type" value="Genomic_DNA"/>
</dbReference>
<dbReference type="Proteomes" id="UP000663829">
    <property type="component" value="Unassembled WGS sequence"/>
</dbReference>
<dbReference type="Proteomes" id="UP000681722">
    <property type="component" value="Unassembled WGS sequence"/>
</dbReference>
<dbReference type="EMBL" id="CAJNOK010037968">
    <property type="protein sequence ID" value="CAF1534718.1"/>
    <property type="molecule type" value="Genomic_DNA"/>
</dbReference>
<accession>A0A814E0E7</accession>
<evidence type="ECO:0000313" key="7">
    <source>
        <dbReference type="Proteomes" id="UP000663829"/>
    </source>
</evidence>
<dbReference type="Gene3D" id="3.40.50.10320">
    <property type="entry name" value="LmbE-like"/>
    <property type="match status" value="1"/>
</dbReference>
<name>A0A814E0E7_9BILA</name>
<evidence type="ECO:0000313" key="4">
    <source>
        <dbReference type="EMBL" id="CAF1534718.1"/>
    </source>
</evidence>
<comment type="caution">
    <text evidence="3">The sequence shown here is derived from an EMBL/GenBank/DDBJ whole genome shotgun (WGS) entry which is preliminary data.</text>
</comment>
<dbReference type="PANTHER" id="PTHR12993">
    <property type="entry name" value="N-ACETYLGLUCOSAMINYL-PHOSPHATIDYLINOSITOL DE-N-ACETYLASE-RELATED"/>
    <property type="match status" value="1"/>
</dbReference>
<keyword evidence="7" id="KW-1185">Reference proteome</keyword>
<dbReference type="Pfam" id="PF02585">
    <property type="entry name" value="PIG-L"/>
    <property type="match status" value="1"/>
</dbReference>
<evidence type="ECO:0000256" key="2">
    <source>
        <dbReference type="ARBA" id="ARBA00012176"/>
    </source>
</evidence>
<dbReference type="UniPathway" id="UPA00196"/>
<dbReference type="EC" id="3.5.1.89" evidence="2"/>
<comment type="similarity">
    <text evidence="1">Belongs to the PIGL family.</text>
</comment>
<dbReference type="GO" id="GO:0005783">
    <property type="term" value="C:endoplasmic reticulum"/>
    <property type="evidence" value="ECO:0007669"/>
    <property type="project" value="TreeGrafter"/>
</dbReference>
<protein>
    <recommendedName>
        <fullName evidence="2">N-acetylglucosaminylphosphatidylinositol deacetylase</fullName>
        <ecNumber evidence="2">3.5.1.89</ecNumber>
    </recommendedName>
</protein>
<organism evidence="3 7">
    <name type="scientific">Didymodactylos carnosus</name>
    <dbReference type="NCBI Taxonomy" id="1234261"/>
    <lineage>
        <taxon>Eukaryota</taxon>
        <taxon>Metazoa</taxon>
        <taxon>Spiralia</taxon>
        <taxon>Gnathifera</taxon>
        <taxon>Rotifera</taxon>
        <taxon>Eurotatoria</taxon>
        <taxon>Bdelloidea</taxon>
        <taxon>Philodinida</taxon>
        <taxon>Philodinidae</taxon>
        <taxon>Didymodactylos</taxon>
    </lineage>
</organism>
<dbReference type="OrthoDB" id="440160at2759"/>
<dbReference type="PANTHER" id="PTHR12993:SF11">
    <property type="entry name" value="N-ACETYLGLUCOSAMINYL-PHOSPHATIDYLINOSITOL DE-N-ACETYLASE"/>
    <property type="match status" value="1"/>
</dbReference>
<sequence>MFFSPTLLQLHEQNIPVYILCLSKGDYNRLGNLRLDEFYSSCKQLNIPNTNYRVINDPLLLRDDPTLDWQPDAIIGHVKNVIQEWNINVLLTFDHQGISKHKNHVSIYRCLPHLIQQTKGRIKQVFVLNTVPLYRKYLTLIDLISYVMKFKHRPKYCFLLSRRHLLKPYLAMREHRSQLVWFRYLYMLFSRYIWINDYTRFS</sequence>
<dbReference type="Proteomes" id="UP000677228">
    <property type="component" value="Unassembled WGS sequence"/>
</dbReference>
<dbReference type="EMBL" id="CAJOBC010002522">
    <property type="protein sequence ID" value="CAF3737302.1"/>
    <property type="molecule type" value="Genomic_DNA"/>
</dbReference>
<dbReference type="EMBL" id="CAJNOQ010002522">
    <property type="protein sequence ID" value="CAF0962933.1"/>
    <property type="molecule type" value="Genomic_DNA"/>
</dbReference>
<dbReference type="InterPro" id="IPR024078">
    <property type="entry name" value="LmbE-like_dom_sf"/>
</dbReference>
<dbReference type="GO" id="GO:0016020">
    <property type="term" value="C:membrane"/>
    <property type="evidence" value="ECO:0007669"/>
    <property type="project" value="GOC"/>
</dbReference>
<evidence type="ECO:0000313" key="5">
    <source>
        <dbReference type="EMBL" id="CAF3737302.1"/>
    </source>
</evidence>
<dbReference type="AlphaFoldDB" id="A0A814E0E7"/>
<dbReference type="SUPFAM" id="SSF102588">
    <property type="entry name" value="LmbE-like"/>
    <property type="match status" value="1"/>
</dbReference>
<evidence type="ECO:0000313" key="6">
    <source>
        <dbReference type="EMBL" id="CAF4322163.1"/>
    </source>
</evidence>
<dbReference type="GO" id="GO:0006506">
    <property type="term" value="P:GPI anchor biosynthetic process"/>
    <property type="evidence" value="ECO:0007669"/>
    <property type="project" value="UniProtKB-UniPathway"/>
</dbReference>
<dbReference type="GO" id="GO:0000225">
    <property type="term" value="F:N-acetylglucosaminylphosphatidylinositol deacetylase activity"/>
    <property type="evidence" value="ECO:0007669"/>
    <property type="project" value="UniProtKB-EC"/>
</dbReference>
<evidence type="ECO:0000256" key="1">
    <source>
        <dbReference type="ARBA" id="ARBA00006066"/>
    </source>
</evidence>
<dbReference type="Proteomes" id="UP000682733">
    <property type="component" value="Unassembled WGS sequence"/>
</dbReference>
<dbReference type="InterPro" id="IPR003737">
    <property type="entry name" value="GlcNAc_PI_deacetylase-related"/>
</dbReference>